<proteinExistence type="predicted"/>
<feature type="compositionally biased region" description="Basic residues" evidence="1">
    <location>
        <begin position="228"/>
        <end position="240"/>
    </location>
</feature>
<gene>
    <name evidence="2" type="ORF">RCO7_03930</name>
</gene>
<feature type="region of interest" description="Disordered" evidence="1">
    <location>
        <begin position="144"/>
        <end position="190"/>
    </location>
</feature>
<organism evidence="2 3">
    <name type="scientific">Rhynchosporium graminicola</name>
    <dbReference type="NCBI Taxonomy" id="2792576"/>
    <lineage>
        <taxon>Eukaryota</taxon>
        <taxon>Fungi</taxon>
        <taxon>Dikarya</taxon>
        <taxon>Ascomycota</taxon>
        <taxon>Pezizomycotina</taxon>
        <taxon>Leotiomycetes</taxon>
        <taxon>Helotiales</taxon>
        <taxon>Ploettnerulaceae</taxon>
        <taxon>Rhynchosporium</taxon>
    </lineage>
</organism>
<keyword evidence="3" id="KW-1185">Reference proteome</keyword>
<dbReference type="AlphaFoldDB" id="A0A1E1L5K9"/>
<evidence type="ECO:0000313" key="3">
    <source>
        <dbReference type="Proteomes" id="UP000178129"/>
    </source>
</evidence>
<evidence type="ECO:0000313" key="2">
    <source>
        <dbReference type="EMBL" id="CZT05774.1"/>
    </source>
</evidence>
<comment type="caution">
    <text evidence="2">The sequence shown here is derived from an EMBL/GenBank/DDBJ whole genome shotgun (WGS) entry which is preliminary data.</text>
</comment>
<accession>A0A1E1L5K9</accession>
<dbReference type="EMBL" id="FJUW01000036">
    <property type="protein sequence ID" value="CZT05774.1"/>
    <property type="molecule type" value="Genomic_DNA"/>
</dbReference>
<dbReference type="Proteomes" id="UP000178129">
    <property type="component" value="Unassembled WGS sequence"/>
</dbReference>
<feature type="compositionally biased region" description="Basic and acidic residues" evidence="1">
    <location>
        <begin position="177"/>
        <end position="187"/>
    </location>
</feature>
<protein>
    <submittedName>
        <fullName evidence="2">Uncharacterized protein</fullName>
    </submittedName>
</protein>
<feature type="region of interest" description="Disordered" evidence="1">
    <location>
        <begin position="228"/>
        <end position="247"/>
    </location>
</feature>
<dbReference type="InParanoid" id="A0A1E1L5K9"/>
<sequence length="247" mass="27314">MGTLSTIAETETSTIMDFPALYPPPPTPAIVPESSSAPGVLPAAGQYASVWRSYSHRYPPDGSSSTIPLASSSEILDLGYSRPEDEGIYFFPKQSAADQLHEPETTPAPSSFLFSVPGTTESGVQSIPELDIGTPALEPMPAPFPLPSAARQGEVSSARNEDPNITLPSFSSGPARRSGERYGEDVQRSSPGLLQRMKRKFQDWHEWGIAYEWEKGWEWGCFKRGKRRRREQAREMKRKREALGWGL</sequence>
<reference evidence="3" key="1">
    <citation type="submission" date="2016-03" db="EMBL/GenBank/DDBJ databases">
        <authorList>
            <person name="Ploux O."/>
        </authorList>
    </citation>
    <scope>NUCLEOTIDE SEQUENCE [LARGE SCALE GENOMIC DNA]</scope>
    <source>
        <strain evidence="3">UK7</strain>
    </source>
</reference>
<evidence type="ECO:0000256" key="1">
    <source>
        <dbReference type="SAM" id="MobiDB-lite"/>
    </source>
</evidence>
<name>A0A1E1L5K9_9HELO</name>